<reference evidence="1 2" key="1">
    <citation type="submission" date="2023-07" db="EMBL/GenBank/DDBJ databases">
        <title>Genomic Encyclopedia of Type Strains, Phase IV (KMG-IV): sequencing the most valuable type-strain genomes for metagenomic binning, comparative biology and taxonomic classification.</title>
        <authorList>
            <person name="Goeker M."/>
        </authorList>
    </citation>
    <scope>NUCLEOTIDE SEQUENCE [LARGE SCALE GENOMIC DNA]</scope>
    <source>
        <strain evidence="1 2">DSM 1112</strain>
    </source>
</reference>
<accession>A0ABU0BL18</accession>
<dbReference type="RefSeq" id="WP_307227419.1">
    <property type="nucleotide sequence ID" value="NZ_JAUSVF010000001.1"/>
</dbReference>
<proteinExistence type="predicted"/>
<keyword evidence="2" id="KW-1185">Reference proteome</keyword>
<dbReference type="Proteomes" id="UP001230207">
    <property type="component" value="Unassembled WGS sequence"/>
</dbReference>
<dbReference type="EMBL" id="JAUSVF010000001">
    <property type="protein sequence ID" value="MDQ0318934.1"/>
    <property type="molecule type" value="Genomic_DNA"/>
</dbReference>
<name>A0ABU0BL18_9HYPH</name>
<organism evidence="1 2">
    <name type="scientific">Pararhizobium capsulatum DSM 1112</name>
    <dbReference type="NCBI Taxonomy" id="1121113"/>
    <lineage>
        <taxon>Bacteria</taxon>
        <taxon>Pseudomonadati</taxon>
        <taxon>Pseudomonadota</taxon>
        <taxon>Alphaproteobacteria</taxon>
        <taxon>Hyphomicrobiales</taxon>
        <taxon>Rhizobiaceae</taxon>
        <taxon>Rhizobium/Agrobacterium group</taxon>
        <taxon>Pararhizobium</taxon>
    </lineage>
</organism>
<comment type="caution">
    <text evidence="1">The sequence shown here is derived from an EMBL/GenBank/DDBJ whole genome shotgun (WGS) entry which is preliminary data.</text>
</comment>
<gene>
    <name evidence="1" type="ORF">QO002_001072</name>
</gene>
<sequence length="60" mass="7061">MSRTEEIIERVRATVAQSKALRQRALIYRANARQLTEPATDRNGQFHFVFSMENDETIRH</sequence>
<protein>
    <submittedName>
        <fullName evidence="1">Uncharacterized protein</fullName>
    </submittedName>
</protein>
<evidence type="ECO:0000313" key="2">
    <source>
        <dbReference type="Proteomes" id="UP001230207"/>
    </source>
</evidence>
<evidence type="ECO:0000313" key="1">
    <source>
        <dbReference type="EMBL" id="MDQ0318934.1"/>
    </source>
</evidence>